<keyword evidence="4" id="KW-1185">Reference proteome</keyword>
<dbReference type="SUPFAM" id="SSF53756">
    <property type="entry name" value="UDP-Glycosyltransferase/glycogen phosphorylase"/>
    <property type="match status" value="1"/>
</dbReference>
<dbReference type="EnsemblPlants" id="Pp3c11_4930V3.5">
    <property type="protein sequence ID" value="Pp3c11_4930V3.5"/>
    <property type="gene ID" value="Pp3c11_4930"/>
</dbReference>
<evidence type="ECO:0000313" key="4">
    <source>
        <dbReference type="Proteomes" id="UP000006727"/>
    </source>
</evidence>
<dbReference type="EnsemblPlants" id="Pp3c11_4930V3.2">
    <property type="protein sequence ID" value="Pp3c11_4930V3.2"/>
    <property type="gene ID" value="Pp3c11_4930"/>
</dbReference>
<feature type="domain" description="Glycosyl transferase family 28 C-terminal" evidence="1">
    <location>
        <begin position="11"/>
        <end position="158"/>
    </location>
</feature>
<dbReference type="Gramene" id="Pp3c11_4930V3.3">
    <property type="protein sequence ID" value="Pp3c11_4930V3.3"/>
    <property type="gene ID" value="Pp3c11_4930"/>
</dbReference>
<dbReference type="GO" id="GO:0016758">
    <property type="term" value="F:hexosyltransferase activity"/>
    <property type="evidence" value="ECO:0007669"/>
    <property type="project" value="InterPro"/>
</dbReference>
<dbReference type="RefSeq" id="XP_073393319.1">
    <property type="nucleotide sequence ID" value="XM_073537218.1"/>
</dbReference>
<dbReference type="Gramene" id="Pp3c11_4930V3.2">
    <property type="protein sequence ID" value="Pp3c11_4930V3.2"/>
    <property type="gene ID" value="Pp3c11_4930"/>
</dbReference>
<dbReference type="Gramene" id="Pp3c11_4930V3.1">
    <property type="protein sequence ID" value="Pp3c11_4930V3.1"/>
    <property type="gene ID" value="Pp3c11_4930"/>
</dbReference>
<name>A0A2K1JTH5_PHYPA</name>
<evidence type="ECO:0000313" key="2">
    <source>
        <dbReference type="EMBL" id="PNR44831.1"/>
    </source>
</evidence>
<proteinExistence type="predicted"/>
<dbReference type="PaxDb" id="3218-PP1S232_65V6.1"/>
<dbReference type="RefSeq" id="XP_024389749.1">
    <property type="nucleotide sequence ID" value="XM_024533981.2"/>
</dbReference>
<dbReference type="FunFam" id="3.40.50.2000:FF:000776">
    <property type="entry name" value="Predicted protein"/>
    <property type="match status" value="1"/>
</dbReference>
<dbReference type="PANTHER" id="PTHR47043:SF1">
    <property type="entry name" value="UDP-N-ACETYLGLUCOSAMINE TRANSFERASE SUBUNIT ALG13"/>
    <property type="match status" value="1"/>
</dbReference>
<dbReference type="GeneID" id="112289050"/>
<dbReference type="AlphaFoldDB" id="A0A2K1JTH5"/>
<reference evidence="2 4" key="1">
    <citation type="journal article" date="2008" name="Science">
        <title>The Physcomitrella genome reveals evolutionary insights into the conquest of land by plants.</title>
        <authorList>
            <person name="Rensing S."/>
            <person name="Lang D."/>
            <person name="Zimmer A."/>
            <person name="Terry A."/>
            <person name="Salamov A."/>
            <person name="Shapiro H."/>
            <person name="Nishiyama T."/>
            <person name="Perroud P.-F."/>
            <person name="Lindquist E."/>
            <person name="Kamisugi Y."/>
            <person name="Tanahashi T."/>
            <person name="Sakakibara K."/>
            <person name="Fujita T."/>
            <person name="Oishi K."/>
            <person name="Shin-I T."/>
            <person name="Kuroki Y."/>
            <person name="Toyoda A."/>
            <person name="Suzuki Y."/>
            <person name="Hashimoto A."/>
            <person name="Yamaguchi K."/>
            <person name="Sugano A."/>
            <person name="Kohara Y."/>
            <person name="Fujiyama A."/>
            <person name="Anterola A."/>
            <person name="Aoki S."/>
            <person name="Ashton N."/>
            <person name="Barbazuk W.B."/>
            <person name="Barker E."/>
            <person name="Bennetzen J."/>
            <person name="Bezanilla M."/>
            <person name="Blankenship R."/>
            <person name="Cho S.H."/>
            <person name="Dutcher S."/>
            <person name="Estelle M."/>
            <person name="Fawcett J.A."/>
            <person name="Gundlach H."/>
            <person name="Hanada K."/>
            <person name="Heyl A."/>
            <person name="Hicks K.A."/>
            <person name="Hugh J."/>
            <person name="Lohr M."/>
            <person name="Mayer K."/>
            <person name="Melkozernov A."/>
            <person name="Murata T."/>
            <person name="Nelson D."/>
            <person name="Pils B."/>
            <person name="Prigge M."/>
            <person name="Reiss B."/>
            <person name="Renner T."/>
            <person name="Rombauts S."/>
            <person name="Rushton P."/>
            <person name="Sanderfoot A."/>
            <person name="Schween G."/>
            <person name="Shiu S.-H."/>
            <person name="Stueber K."/>
            <person name="Theodoulou F.L."/>
            <person name="Tu H."/>
            <person name="Van de Peer Y."/>
            <person name="Verrier P.J."/>
            <person name="Waters E."/>
            <person name="Wood A."/>
            <person name="Yang L."/>
            <person name="Cove D."/>
            <person name="Cuming A."/>
            <person name="Hasebe M."/>
            <person name="Lucas S."/>
            <person name="Mishler D.B."/>
            <person name="Reski R."/>
            <person name="Grigoriev I."/>
            <person name="Quatrano R.S."/>
            <person name="Boore J.L."/>
        </authorList>
    </citation>
    <scope>NUCLEOTIDE SEQUENCE [LARGE SCALE GENOMIC DNA]</scope>
    <source>
        <strain evidence="3 4">cv. Gransden 2004</strain>
    </source>
</reference>
<evidence type="ECO:0000313" key="3">
    <source>
        <dbReference type="EnsemblPlants" id="Pp3c11_4930V3.1"/>
    </source>
</evidence>
<dbReference type="EnsemblPlants" id="Pp3c11_4930V3.1">
    <property type="protein sequence ID" value="Pp3c11_4930V3.1"/>
    <property type="gene ID" value="Pp3c11_4930"/>
</dbReference>
<reference evidence="2 4" key="2">
    <citation type="journal article" date="2018" name="Plant J.">
        <title>The Physcomitrella patens chromosome-scale assembly reveals moss genome structure and evolution.</title>
        <authorList>
            <person name="Lang D."/>
            <person name="Ullrich K.K."/>
            <person name="Murat F."/>
            <person name="Fuchs J."/>
            <person name="Jenkins J."/>
            <person name="Haas F.B."/>
            <person name="Piednoel M."/>
            <person name="Gundlach H."/>
            <person name="Van Bel M."/>
            <person name="Meyberg R."/>
            <person name="Vives C."/>
            <person name="Morata J."/>
            <person name="Symeonidi A."/>
            <person name="Hiss M."/>
            <person name="Muchero W."/>
            <person name="Kamisugi Y."/>
            <person name="Saleh O."/>
            <person name="Blanc G."/>
            <person name="Decker E.L."/>
            <person name="van Gessel N."/>
            <person name="Grimwood J."/>
            <person name="Hayes R.D."/>
            <person name="Graham S.W."/>
            <person name="Gunter L.E."/>
            <person name="McDaniel S.F."/>
            <person name="Hoernstein S.N.W."/>
            <person name="Larsson A."/>
            <person name="Li F.W."/>
            <person name="Perroud P.F."/>
            <person name="Phillips J."/>
            <person name="Ranjan P."/>
            <person name="Rokshar D.S."/>
            <person name="Rothfels C.J."/>
            <person name="Schneider L."/>
            <person name="Shu S."/>
            <person name="Stevenson D.W."/>
            <person name="Thummler F."/>
            <person name="Tillich M."/>
            <person name="Villarreal Aguilar J.C."/>
            <person name="Widiez T."/>
            <person name="Wong G.K."/>
            <person name="Wymore A."/>
            <person name="Zhang Y."/>
            <person name="Zimmer A.D."/>
            <person name="Quatrano R.S."/>
            <person name="Mayer K.F.X."/>
            <person name="Goodstein D."/>
            <person name="Casacuberta J.M."/>
            <person name="Vandepoele K."/>
            <person name="Reski R."/>
            <person name="Cuming A.C."/>
            <person name="Tuskan G.A."/>
            <person name="Maumus F."/>
            <person name="Salse J."/>
            <person name="Schmutz J."/>
            <person name="Rensing S.A."/>
        </authorList>
    </citation>
    <scope>NUCLEOTIDE SEQUENCE [LARGE SCALE GENOMIC DNA]</scope>
    <source>
        <strain evidence="3 4">cv. Gransden 2004</strain>
    </source>
</reference>
<dbReference type="OrthoDB" id="20273at2759"/>
<dbReference type="Pfam" id="PF04101">
    <property type="entry name" value="Glyco_tran_28_C"/>
    <property type="match status" value="1"/>
</dbReference>
<gene>
    <name evidence="3" type="primary">LOC112289050</name>
    <name evidence="2" type="ORF">PHYPA_014601</name>
</gene>
<dbReference type="Gramene" id="Pp3c11_4930V3.5">
    <property type="protein sequence ID" value="Pp3c11_4930V3.5"/>
    <property type="gene ID" value="Pp3c11_4930"/>
</dbReference>
<dbReference type="EMBL" id="ABEU02000011">
    <property type="protein sequence ID" value="PNR44831.1"/>
    <property type="molecule type" value="Genomic_DNA"/>
</dbReference>
<sequence>MSEVEGRGGKVLVTVGTTLFDALVREASSQPCRQVLADFGYSSLVIQRGKGSFIPVESDGKDGGLKVTSFDFEPNLSDHIASSALVISHAGSGSIFETLRAKRPLVVVVNDLLMDNHQCELAEELAARKHLVYASSPATLIETLKNMELPSLVPYPPSNPLAVVSALNQYLGFVDT</sequence>
<dbReference type="Proteomes" id="UP000006727">
    <property type="component" value="Chromosome 11"/>
</dbReference>
<dbReference type="STRING" id="3218.A0A2K1JTH5"/>
<dbReference type="PANTHER" id="PTHR47043">
    <property type="entry name" value="UDP-N-ACETYLGLUCOSAMINE TRANSFERASE SUBUNIT ALG13"/>
    <property type="match status" value="1"/>
</dbReference>
<dbReference type="EnsemblPlants" id="Pp3c11_4930V3.4">
    <property type="protein sequence ID" value="Pp3c11_4930V3.4"/>
    <property type="gene ID" value="Pp3c11_4930"/>
</dbReference>
<dbReference type="InterPro" id="IPR052474">
    <property type="entry name" value="UDP-GlcNAc_transferase"/>
</dbReference>
<evidence type="ECO:0000259" key="1">
    <source>
        <dbReference type="Pfam" id="PF04101"/>
    </source>
</evidence>
<protein>
    <recommendedName>
        <fullName evidence="1">Glycosyl transferase family 28 C-terminal domain-containing protein</fullName>
    </recommendedName>
</protein>
<accession>A0A2K1JTH5</accession>
<dbReference type="Gene3D" id="3.40.50.2000">
    <property type="entry name" value="Glycogen Phosphorylase B"/>
    <property type="match status" value="1"/>
</dbReference>
<dbReference type="OMA" id="QYKFRPN"/>
<dbReference type="Gramene" id="Pp3c11_4930V3.4">
    <property type="protein sequence ID" value="Pp3c11_4930V3.4"/>
    <property type="gene ID" value="Pp3c11_4930"/>
</dbReference>
<dbReference type="RefSeq" id="XP_024389751.1">
    <property type="nucleotide sequence ID" value="XM_024533983.2"/>
</dbReference>
<reference evidence="3" key="3">
    <citation type="submission" date="2020-12" db="UniProtKB">
        <authorList>
            <consortium name="EnsemblPlants"/>
        </authorList>
    </citation>
    <scope>IDENTIFICATION</scope>
</reference>
<dbReference type="EnsemblPlants" id="Pp3c11_4930V3.3">
    <property type="protein sequence ID" value="Pp3c11_4930V3.3"/>
    <property type="gene ID" value="Pp3c11_4930"/>
</dbReference>
<dbReference type="GO" id="GO:0043541">
    <property type="term" value="C:UDP-N-acetylglucosamine transferase complex"/>
    <property type="evidence" value="ECO:0000318"/>
    <property type="project" value="GO_Central"/>
</dbReference>
<organism evidence="2">
    <name type="scientific">Physcomitrium patens</name>
    <name type="common">Spreading-leaved earth moss</name>
    <name type="synonym">Physcomitrella patens</name>
    <dbReference type="NCBI Taxonomy" id="3218"/>
    <lineage>
        <taxon>Eukaryota</taxon>
        <taxon>Viridiplantae</taxon>
        <taxon>Streptophyta</taxon>
        <taxon>Embryophyta</taxon>
        <taxon>Bryophyta</taxon>
        <taxon>Bryophytina</taxon>
        <taxon>Bryopsida</taxon>
        <taxon>Funariidae</taxon>
        <taxon>Funariales</taxon>
        <taxon>Funariaceae</taxon>
        <taxon>Physcomitrium</taxon>
    </lineage>
</organism>
<dbReference type="GO" id="GO:0006488">
    <property type="term" value="P:dolichol-linked oligosaccharide biosynthetic process"/>
    <property type="evidence" value="ECO:0000318"/>
    <property type="project" value="GO_Central"/>
</dbReference>
<dbReference type="RefSeq" id="XP_024389750.1">
    <property type="nucleotide sequence ID" value="XM_024533982.2"/>
</dbReference>
<dbReference type="InterPro" id="IPR007235">
    <property type="entry name" value="Glyco_trans_28_C"/>
</dbReference>